<dbReference type="STRING" id="573501.SAMN04487999_0498"/>
<reference evidence="8" key="1">
    <citation type="submission" date="2016-11" db="EMBL/GenBank/DDBJ databases">
        <authorList>
            <person name="Varghese N."/>
            <person name="Submissions S."/>
        </authorList>
    </citation>
    <scope>NUCLEOTIDE SEQUENCE [LARGE SCALE GENOMIC DNA]</scope>
    <source>
        <strain evidence="8">DSM 19859</strain>
    </source>
</reference>
<dbReference type="InterPro" id="IPR009057">
    <property type="entry name" value="Homeodomain-like_sf"/>
</dbReference>
<organism evidence="7 8">
    <name type="scientific">Leeuwenhoekiella palythoae</name>
    <dbReference type="NCBI Taxonomy" id="573501"/>
    <lineage>
        <taxon>Bacteria</taxon>
        <taxon>Pseudomonadati</taxon>
        <taxon>Bacteroidota</taxon>
        <taxon>Flavobacteriia</taxon>
        <taxon>Flavobacteriales</taxon>
        <taxon>Flavobacteriaceae</taxon>
        <taxon>Leeuwenhoekiella</taxon>
    </lineage>
</organism>
<dbReference type="AlphaFoldDB" id="A0A1M5TY95"/>
<evidence type="ECO:0000259" key="5">
    <source>
        <dbReference type="PROSITE" id="PS50977"/>
    </source>
</evidence>
<evidence type="ECO:0000313" key="9">
    <source>
        <dbReference type="Proteomes" id="UP000290037"/>
    </source>
</evidence>
<dbReference type="PROSITE" id="PS50977">
    <property type="entry name" value="HTH_TETR_2"/>
    <property type="match status" value="1"/>
</dbReference>
<evidence type="ECO:0000313" key="8">
    <source>
        <dbReference type="Proteomes" id="UP000184240"/>
    </source>
</evidence>
<proteinExistence type="predicted"/>
<gene>
    <name evidence="6" type="ORF">DSM01_1975</name>
    <name evidence="7" type="ORF">SAMN04487999_0498</name>
</gene>
<sequence>MARLKQYNEEDVLFKAMNLFWKNGFEATSVKMLESELGINKFSIYSSFGSKNGLFLSSLKCYKKELFKLLKPLATDGVGASAIKNYFYDFIEFSKEKEFGKGCLITNTANEMNANTALDIKNYINSFTMDVKQVFVEVLNRDAQIMKEHIPEKADYLLLAMFGLSSASKMFNRSQLGNFIEYTFKTI</sequence>
<dbReference type="PANTHER" id="PTHR47506:SF10">
    <property type="entry name" value="TRANSCRIPTIONAL REGULATORY PROTEIN"/>
    <property type="match status" value="1"/>
</dbReference>
<evidence type="ECO:0000313" key="7">
    <source>
        <dbReference type="EMBL" id="SHH55805.1"/>
    </source>
</evidence>
<keyword evidence="1" id="KW-0805">Transcription regulation</keyword>
<reference evidence="7" key="2">
    <citation type="submission" date="2016-11" db="EMBL/GenBank/DDBJ databases">
        <authorList>
            <person name="Jaros S."/>
            <person name="Januszkiewicz K."/>
            <person name="Wedrychowicz H."/>
        </authorList>
    </citation>
    <scope>NUCLEOTIDE SEQUENCE [LARGE SCALE GENOMIC DNA]</scope>
    <source>
        <strain evidence="7">DSM 19859</strain>
    </source>
</reference>
<dbReference type="EMBL" id="QOVN01000004">
    <property type="protein sequence ID" value="RXG28516.1"/>
    <property type="molecule type" value="Genomic_DNA"/>
</dbReference>
<dbReference type="OrthoDB" id="9795242at2"/>
<dbReference type="EMBL" id="FQXT01000001">
    <property type="protein sequence ID" value="SHH55805.1"/>
    <property type="molecule type" value="Genomic_DNA"/>
</dbReference>
<evidence type="ECO:0000256" key="4">
    <source>
        <dbReference type="PROSITE-ProRule" id="PRU00335"/>
    </source>
</evidence>
<dbReference type="Pfam" id="PF00440">
    <property type="entry name" value="TetR_N"/>
    <property type="match status" value="1"/>
</dbReference>
<feature type="domain" description="HTH tetR-type" evidence="5">
    <location>
        <begin position="6"/>
        <end position="66"/>
    </location>
</feature>
<keyword evidence="3" id="KW-0804">Transcription</keyword>
<evidence type="ECO:0000256" key="1">
    <source>
        <dbReference type="ARBA" id="ARBA00023015"/>
    </source>
</evidence>
<evidence type="ECO:0000256" key="3">
    <source>
        <dbReference type="ARBA" id="ARBA00023163"/>
    </source>
</evidence>
<reference evidence="6 9" key="3">
    <citation type="submission" date="2018-07" db="EMBL/GenBank/DDBJ databases">
        <title>Leeuwenhoekiella genomics.</title>
        <authorList>
            <person name="Tahon G."/>
            <person name="Willems A."/>
        </authorList>
    </citation>
    <scope>NUCLEOTIDE SEQUENCE [LARGE SCALE GENOMIC DNA]</scope>
    <source>
        <strain evidence="6 9">LMG 24856</strain>
    </source>
</reference>
<dbReference type="SUPFAM" id="SSF46689">
    <property type="entry name" value="Homeodomain-like"/>
    <property type="match status" value="1"/>
</dbReference>
<protein>
    <submittedName>
        <fullName evidence="6">TetR family transcriptional regulator</fullName>
    </submittedName>
    <submittedName>
        <fullName evidence="7">Transcriptional regulator, TetR family</fullName>
    </submittedName>
</protein>
<keyword evidence="9" id="KW-1185">Reference proteome</keyword>
<keyword evidence="2 4" id="KW-0238">DNA-binding</keyword>
<dbReference type="PANTHER" id="PTHR47506">
    <property type="entry name" value="TRANSCRIPTIONAL REGULATORY PROTEIN"/>
    <property type="match status" value="1"/>
</dbReference>
<dbReference type="RefSeq" id="WP_072979999.1">
    <property type="nucleotide sequence ID" value="NZ_FQXT01000001.1"/>
</dbReference>
<name>A0A1M5TY95_9FLAO</name>
<dbReference type="Proteomes" id="UP000290037">
    <property type="component" value="Unassembled WGS sequence"/>
</dbReference>
<dbReference type="Gene3D" id="1.10.357.10">
    <property type="entry name" value="Tetracycline Repressor, domain 2"/>
    <property type="match status" value="1"/>
</dbReference>
<feature type="DNA-binding region" description="H-T-H motif" evidence="4">
    <location>
        <begin position="29"/>
        <end position="48"/>
    </location>
</feature>
<dbReference type="GO" id="GO:0003677">
    <property type="term" value="F:DNA binding"/>
    <property type="evidence" value="ECO:0007669"/>
    <property type="project" value="UniProtKB-UniRule"/>
</dbReference>
<dbReference type="Proteomes" id="UP000184240">
    <property type="component" value="Unassembled WGS sequence"/>
</dbReference>
<accession>A0A1M5TY95</accession>
<evidence type="ECO:0000313" key="6">
    <source>
        <dbReference type="EMBL" id="RXG28516.1"/>
    </source>
</evidence>
<dbReference type="Gene3D" id="1.10.10.60">
    <property type="entry name" value="Homeodomain-like"/>
    <property type="match status" value="1"/>
</dbReference>
<evidence type="ECO:0000256" key="2">
    <source>
        <dbReference type="ARBA" id="ARBA00023125"/>
    </source>
</evidence>
<dbReference type="InterPro" id="IPR001647">
    <property type="entry name" value="HTH_TetR"/>
</dbReference>